<dbReference type="AlphaFoldDB" id="A0AA88EFK7"/>
<proteinExistence type="predicted"/>
<dbReference type="GO" id="GO:0005886">
    <property type="term" value="C:plasma membrane"/>
    <property type="evidence" value="ECO:0007669"/>
    <property type="project" value="UniProtKB-SubCell"/>
</dbReference>
<dbReference type="EMBL" id="BTGU01001191">
    <property type="protein sequence ID" value="GMN70591.1"/>
    <property type="molecule type" value="Genomic_DNA"/>
</dbReference>
<dbReference type="Pfam" id="PF11883">
    <property type="entry name" value="DUF3403"/>
    <property type="match status" value="2"/>
</dbReference>
<keyword evidence="13" id="KW-1015">Disulfide bond</keyword>
<evidence type="ECO:0000256" key="11">
    <source>
        <dbReference type="ARBA" id="ARBA00022989"/>
    </source>
</evidence>
<dbReference type="PANTHER" id="PTHR27002">
    <property type="entry name" value="RECEPTOR-LIKE SERINE/THREONINE-PROTEIN KINASE SD1-8"/>
    <property type="match status" value="1"/>
</dbReference>
<evidence type="ECO:0000256" key="9">
    <source>
        <dbReference type="ARBA" id="ARBA00022777"/>
    </source>
</evidence>
<dbReference type="FunFam" id="2.90.10.10:FF:000001">
    <property type="entry name" value="G-type lectin S-receptor-like serine/threonine-protein kinase"/>
    <property type="match status" value="1"/>
</dbReference>
<dbReference type="CDD" id="cd01098">
    <property type="entry name" value="PAN_AP_plant"/>
    <property type="match status" value="1"/>
</dbReference>
<comment type="subcellular location">
    <subcellularLocation>
        <location evidence="1">Cell membrane</location>
        <topology evidence="1">Single-pass type I membrane protein</topology>
    </subcellularLocation>
</comment>
<dbReference type="InterPro" id="IPR003609">
    <property type="entry name" value="Pan_app"/>
</dbReference>
<keyword evidence="3" id="KW-1003">Cell membrane</keyword>
<keyword evidence="11" id="KW-1133">Transmembrane helix</keyword>
<keyword evidence="7" id="KW-0732">Signal</keyword>
<evidence type="ECO:0000256" key="17">
    <source>
        <dbReference type="SAM" id="MobiDB-lite"/>
    </source>
</evidence>
<dbReference type="Gene3D" id="2.90.10.10">
    <property type="entry name" value="Bulb-type lectin domain"/>
    <property type="match status" value="1"/>
</dbReference>
<dbReference type="PROSITE" id="PS50948">
    <property type="entry name" value="PAN"/>
    <property type="match status" value="1"/>
</dbReference>
<dbReference type="PROSITE" id="PS50927">
    <property type="entry name" value="BULB_LECTIN"/>
    <property type="match status" value="1"/>
</dbReference>
<keyword evidence="14" id="KW-0325">Glycoprotein</keyword>
<dbReference type="InterPro" id="IPR000719">
    <property type="entry name" value="Prot_kinase_dom"/>
</dbReference>
<dbReference type="InterPro" id="IPR000858">
    <property type="entry name" value="S_locus_glycoprot_dom"/>
</dbReference>
<protein>
    <recommendedName>
        <fullName evidence="2">non-specific serine/threonine protein kinase</fullName>
        <ecNumber evidence="2">2.7.11.1</ecNumber>
    </recommendedName>
</protein>
<keyword evidence="4" id="KW-0723">Serine/threonine-protein kinase</keyword>
<dbReference type="FunFam" id="1.10.510.10:FF:000060">
    <property type="entry name" value="G-type lectin S-receptor-like serine/threonine-protein kinase"/>
    <property type="match status" value="1"/>
</dbReference>
<keyword evidence="8" id="KW-0547">Nucleotide-binding</keyword>
<evidence type="ECO:0000259" key="19">
    <source>
        <dbReference type="PROSITE" id="PS50927"/>
    </source>
</evidence>
<evidence type="ECO:0000256" key="13">
    <source>
        <dbReference type="ARBA" id="ARBA00023157"/>
    </source>
</evidence>
<dbReference type="SMART" id="SM00473">
    <property type="entry name" value="PAN_AP"/>
    <property type="match status" value="1"/>
</dbReference>
<keyword evidence="6" id="KW-0812">Transmembrane</keyword>
<dbReference type="InterPro" id="IPR008271">
    <property type="entry name" value="Ser/Thr_kinase_AS"/>
</dbReference>
<evidence type="ECO:0000256" key="1">
    <source>
        <dbReference type="ARBA" id="ARBA00004251"/>
    </source>
</evidence>
<dbReference type="Pfam" id="PF01453">
    <property type="entry name" value="B_lectin"/>
    <property type="match status" value="1"/>
</dbReference>
<feature type="domain" description="Apple" evidence="20">
    <location>
        <begin position="348"/>
        <end position="431"/>
    </location>
</feature>
<feature type="domain" description="Bulb-type lectin" evidence="19">
    <location>
        <begin position="27"/>
        <end position="149"/>
    </location>
</feature>
<dbReference type="InterPro" id="IPR001245">
    <property type="entry name" value="Ser-Thr/Tyr_kinase_cat_dom"/>
</dbReference>
<gene>
    <name evidence="21" type="ORF">TIFTF001_039634</name>
</gene>
<dbReference type="FunFam" id="3.30.200.20:FF:001238">
    <property type="entry name" value="Os08g0179000 protein"/>
    <property type="match status" value="1"/>
</dbReference>
<evidence type="ECO:0000256" key="10">
    <source>
        <dbReference type="ARBA" id="ARBA00022840"/>
    </source>
</evidence>
<sequence>MLFIGKIGTTSVGMMNKATRNPVELVLHTISPFQSLSDDGTALVSKEGSFELGFFSPGNSNNRYVGIWYKTIPELTVVWVANGCTPINDTSGVLTINNIGNLVLLYQNKSVKWSTSSSKQAQKPVAELLESGNLVLRDEEDTNSENYLWQSFDYPSDTMLPGMKMGWDFRTGISRSLTAWKSRDDPCPGDFICRIELGTQLHTLPETYILNGTKKFYRTGSWFGLSFSGSPELRPNTLFNYSFVYNNDEVYYTYSLNIKSLISRIYINQTTGSREHLTWIESDQTWRLDLSVPRDQCDMYGMCGSNANCMINDNPICQCLIGFKPKSLDTWNMMDWSYGCVRNTTLSCEHNDKDVFVKLSGLKLPDASRSWMAENLNLEECRTICLDNCSCMAYTNSDIRGNGSGCVIWYGDLMDIRTLSNNGQDLFIRVSNSEPGDAQKKTGRNKATAKDRSKEEDFELPLFSLAAISNATNNFSVNNKLGEGGFGPVYRGKLEDGQEIAVKRLSLSSRQGINEFKNEVLLIAKLQHRNLVKLLGCCIQGEEKLLIYEYMSNKSLDFFIFDQQQSKLLEWPKRFKILCGVARGLQYLHQDSRLRIVHRDLKASNILLDNKMNTKISDFGIAKIFGEDQTEGKTNIVAGTHGYMAPEYAFNGLFSTKSDVFSFGIMVLEIISGKRNIRFHHENDNITLIGQAWTLLNEGRPFEVIDVHLRDSYDNLSQMLRCIHVGILCVQERPEDRPNMSSVVLMLGSESKLPQPKPPGYYMETASQERNYVSSKLESFSENTMTITAIGATPKDRAKEEDFEPPLFNLAAISDATDNFAVNNELVEGGFGPVYKGKLEDGQEIVVKRLSLNSRQGINEFKNEVLLIAKLPYRNLVKLLGCCIQGEEEQLIYEYMPNKRLDFFIFDKNHFGYMASKYTFNGLFSTKSDVFSFGIMILEIISGKRIICFFHENHNITLIGQAWKLLNGGRPFGLIVVHLTDAYNNLLQVLRCIHVGLLCVQQHPMDRPNISSVVVMLESESELPQPKPPGYYMETNSQERNYISSKPESTSKNTITITALGGQ</sequence>
<dbReference type="PANTHER" id="PTHR27002:SF900">
    <property type="entry name" value="S-LOCUS LECTIN KINASE FAMILY PROTEIN"/>
    <property type="match status" value="1"/>
</dbReference>
<feature type="region of interest" description="Disordered" evidence="17">
    <location>
        <begin position="432"/>
        <end position="453"/>
    </location>
</feature>
<evidence type="ECO:0000256" key="4">
    <source>
        <dbReference type="ARBA" id="ARBA00022527"/>
    </source>
</evidence>
<evidence type="ECO:0000256" key="15">
    <source>
        <dbReference type="ARBA" id="ARBA00047899"/>
    </source>
</evidence>
<comment type="catalytic activity">
    <reaction evidence="15">
        <text>L-threonyl-[protein] + ATP = O-phospho-L-threonyl-[protein] + ADP + H(+)</text>
        <dbReference type="Rhea" id="RHEA:46608"/>
        <dbReference type="Rhea" id="RHEA-COMP:11060"/>
        <dbReference type="Rhea" id="RHEA-COMP:11605"/>
        <dbReference type="ChEBI" id="CHEBI:15378"/>
        <dbReference type="ChEBI" id="CHEBI:30013"/>
        <dbReference type="ChEBI" id="CHEBI:30616"/>
        <dbReference type="ChEBI" id="CHEBI:61977"/>
        <dbReference type="ChEBI" id="CHEBI:456216"/>
        <dbReference type="EC" id="2.7.11.1"/>
    </reaction>
</comment>
<dbReference type="InterPro" id="IPR036426">
    <property type="entry name" value="Bulb-type_lectin_dom_sf"/>
</dbReference>
<dbReference type="CDD" id="cd14066">
    <property type="entry name" value="STKc_IRAK"/>
    <property type="match status" value="1"/>
</dbReference>
<dbReference type="SMART" id="SM00220">
    <property type="entry name" value="S_TKc"/>
    <property type="match status" value="1"/>
</dbReference>
<dbReference type="Proteomes" id="UP001187192">
    <property type="component" value="Unassembled WGS sequence"/>
</dbReference>
<evidence type="ECO:0000256" key="6">
    <source>
        <dbReference type="ARBA" id="ARBA00022692"/>
    </source>
</evidence>
<evidence type="ECO:0000256" key="8">
    <source>
        <dbReference type="ARBA" id="ARBA00022741"/>
    </source>
</evidence>
<evidence type="ECO:0000256" key="14">
    <source>
        <dbReference type="ARBA" id="ARBA00023180"/>
    </source>
</evidence>
<evidence type="ECO:0000259" key="20">
    <source>
        <dbReference type="PROSITE" id="PS50948"/>
    </source>
</evidence>
<keyword evidence="10" id="KW-0067">ATP-binding</keyword>
<dbReference type="Pfam" id="PF08276">
    <property type="entry name" value="PAN_2"/>
    <property type="match status" value="1"/>
</dbReference>
<feature type="domain" description="Protein kinase" evidence="18">
    <location>
        <begin position="475"/>
        <end position="753"/>
    </location>
</feature>
<keyword evidence="12" id="KW-0472">Membrane</keyword>
<organism evidence="21 22">
    <name type="scientific">Ficus carica</name>
    <name type="common">Common fig</name>
    <dbReference type="NCBI Taxonomy" id="3494"/>
    <lineage>
        <taxon>Eukaryota</taxon>
        <taxon>Viridiplantae</taxon>
        <taxon>Streptophyta</taxon>
        <taxon>Embryophyta</taxon>
        <taxon>Tracheophyta</taxon>
        <taxon>Spermatophyta</taxon>
        <taxon>Magnoliopsida</taxon>
        <taxon>eudicotyledons</taxon>
        <taxon>Gunneridae</taxon>
        <taxon>Pentapetalae</taxon>
        <taxon>rosids</taxon>
        <taxon>fabids</taxon>
        <taxon>Rosales</taxon>
        <taxon>Moraceae</taxon>
        <taxon>Ficeae</taxon>
        <taxon>Ficus</taxon>
    </lineage>
</organism>
<reference evidence="21" key="1">
    <citation type="submission" date="2023-07" db="EMBL/GenBank/DDBJ databases">
        <title>draft genome sequence of fig (Ficus carica).</title>
        <authorList>
            <person name="Takahashi T."/>
            <person name="Nishimura K."/>
        </authorList>
    </citation>
    <scope>NUCLEOTIDE SEQUENCE</scope>
</reference>
<keyword evidence="5" id="KW-0808">Transferase</keyword>
<evidence type="ECO:0000256" key="2">
    <source>
        <dbReference type="ARBA" id="ARBA00012513"/>
    </source>
</evidence>
<comment type="catalytic activity">
    <reaction evidence="16">
        <text>L-seryl-[protein] + ATP = O-phospho-L-seryl-[protein] + ADP + H(+)</text>
        <dbReference type="Rhea" id="RHEA:17989"/>
        <dbReference type="Rhea" id="RHEA-COMP:9863"/>
        <dbReference type="Rhea" id="RHEA-COMP:11604"/>
        <dbReference type="ChEBI" id="CHEBI:15378"/>
        <dbReference type="ChEBI" id="CHEBI:29999"/>
        <dbReference type="ChEBI" id="CHEBI:30616"/>
        <dbReference type="ChEBI" id="CHEBI:83421"/>
        <dbReference type="ChEBI" id="CHEBI:456216"/>
        <dbReference type="EC" id="2.7.11.1"/>
    </reaction>
</comment>
<keyword evidence="22" id="KW-1185">Reference proteome</keyword>
<evidence type="ECO:0000313" key="21">
    <source>
        <dbReference type="EMBL" id="GMN70591.1"/>
    </source>
</evidence>
<keyword evidence="9" id="KW-0418">Kinase</keyword>
<feature type="domain" description="Protein kinase" evidence="18">
    <location>
        <begin position="820"/>
        <end position="1063"/>
    </location>
</feature>
<evidence type="ECO:0000313" key="22">
    <source>
        <dbReference type="Proteomes" id="UP001187192"/>
    </source>
</evidence>
<evidence type="ECO:0000256" key="5">
    <source>
        <dbReference type="ARBA" id="ARBA00022679"/>
    </source>
</evidence>
<dbReference type="PROSITE" id="PS00108">
    <property type="entry name" value="PROTEIN_KINASE_ST"/>
    <property type="match status" value="1"/>
</dbReference>
<dbReference type="Gene3D" id="1.10.510.10">
    <property type="entry name" value="Transferase(Phosphotransferase) domain 1"/>
    <property type="match status" value="2"/>
</dbReference>
<dbReference type="Gene3D" id="3.30.200.20">
    <property type="entry name" value="Phosphorylase Kinase, domain 1"/>
    <property type="match status" value="2"/>
</dbReference>
<dbReference type="CDD" id="cd00028">
    <property type="entry name" value="B_lectin"/>
    <property type="match status" value="1"/>
</dbReference>
<dbReference type="Gene3D" id="3.50.4.10">
    <property type="entry name" value="Hepatocyte Growth Factor"/>
    <property type="match status" value="1"/>
</dbReference>
<dbReference type="GO" id="GO:0004674">
    <property type="term" value="F:protein serine/threonine kinase activity"/>
    <property type="evidence" value="ECO:0007669"/>
    <property type="project" value="UniProtKB-KW"/>
</dbReference>
<name>A0AA88EFK7_FICCA</name>
<evidence type="ECO:0000259" key="18">
    <source>
        <dbReference type="PROSITE" id="PS50011"/>
    </source>
</evidence>
<dbReference type="InterPro" id="IPR001480">
    <property type="entry name" value="Bulb-type_lectin_dom"/>
</dbReference>
<dbReference type="Pfam" id="PF07714">
    <property type="entry name" value="PK_Tyr_Ser-Thr"/>
    <property type="match status" value="2"/>
</dbReference>
<evidence type="ECO:0000256" key="7">
    <source>
        <dbReference type="ARBA" id="ARBA00022729"/>
    </source>
</evidence>
<dbReference type="SMART" id="SM00108">
    <property type="entry name" value="B_lectin"/>
    <property type="match status" value="1"/>
</dbReference>
<evidence type="ECO:0000256" key="3">
    <source>
        <dbReference type="ARBA" id="ARBA00022475"/>
    </source>
</evidence>
<dbReference type="SUPFAM" id="SSF56112">
    <property type="entry name" value="Protein kinase-like (PK-like)"/>
    <property type="match status" value="2"/>
</dbReference>
<dbReference type="PROSITE" id="PS50011">
    <property type="entry name" value="PROTEIN_KINASE_DOM"/>
    <property type="match status" value="2"/>
</dbReference>
<dbReference type="EC" id="2.7.11.1" evidence="2"/>
<dbReference type="GO" id="GO:0048544">
    <property type="term" value="P:recognition of pollen"/>
    <property type="evidence" value="ECO:0007669"/>
    <property type="project" value="InterPro"/>
</dbReference>
<dbReference type="InterPro" id="IPR021820">
    <property type="entry name" value="S-locus_recpt_kinase_C"/>
</dbReference>
<accession>A0AA88EFK7</accession>
<dbReference type="FunFam" id="3.30.200.20:FF:000195">
    <property type="entry name" value="G-type lectin S-receptor-like serine/threonine-protein kinase"/>
    <property type="match status" value="1"/>
</dbReference>
<evidence type="ECO:0000256" key="12">
    <source>
        <dbReference type="ARBA" id="ARBA00023136"/>
    </source>
</evidence>
<dbReference type="InterPro" id="IPR011009">
    <property type="entry name" value="Kinase-like_dom_sf"/>
</dbReference>
<dbReference type="Pfam" id="PF00954">
    <property type="entry name" value="S_locus_glycop"/>
    <property type="match status" value="1"/>
</dbReference>
<evidence type="ECO:0000256" key="16">
    <source>
        <dbReference type="ARBA" id="ARBA00048679"/>
    </source>
</evidence>
<comment type="caution">
    <text evidence="21">The sequence shown here is derived from an EMBL/GenBank/DDBJ whole genome shotgun (WGS) entry which is preliminary data.</text>
</comment>
<dbReference type="GO" id="GO:0005524">
    <property type="term" value="F:ATP binding"/>
    <property type="evidence" value="ECO:0007669"/>
    <property type="project" value="UniProtKB-KW"/>
</dbReference>
<dbReference type="SUPFAM" id="SSF51110">
    <property type="entry name" value="alpha-D-mannose-specific plant lectins"/>
    <property type="match status" value="1"/>
</dbReference>